<keyword evidence="1" id="KW-0472">Membrane</keyword>
<gene>
    <name evidence="2" type="ORF">TVY486_0402460</name>
</gene>
<reference evidence="2" key="1">
    <citation type="journal article" date="2012" name="Proc. Natl. Acad. Sci. U.S.A.">
        <title>Antigenic diversity is generated by distinct evolutionary mechanisms in African trypanosome species.</title>
        <authorList>
            <person name="Jackson A.P."/>
            <person name="Berry A."/>
            <person name="Aslett M."/>
            <person name="Allison H.C."/>
            <person name="Burton P."/>
            <person name="Vavrova-Anderson J."/>
            <person name="Brown R."/>
            <person name="Browne H."/>
            <person name="Corton N."/>
            <person name="Hauser H."/>
            <person name="Gamble J."/>
            <person name="Gilderthorp R."/>
            <person name="Marcello L."/>
            <person name="McQuillan J."/>
            <person name="Otto T.D."/>
            <person name="Quail M.A."/>
            <person name="Sanders M.J."/>
            <person name="van Tonder A."/>
            <person name="Ginger M.L."/>
            <person name="Field M.C."/>
            <person name="Barry J.D."/>
            <person name="Hertz-Fowler C."/>
            <person name="Berriman M."/>
        </authorList>
    </citation>
    <scope>NUCLEOTIDE SEQUENCE</scope>
    <source>
        <strain evidence="2">Y486</strain>
    </source>
</reference>
<name>G0TUE6_TRYVY</name>
<accession>G0TUE6</accession>
<dbReference type="EMBL" id="HE573020">
    <property type="protein sequence ID" value="CCC47580.1"/>
    <property type="molecule type" value="Genomic_DNA"/>
</dbReference>
<evidence type="ECO:0000256" key="1">
    <source>
        <dbReference type="SAM" id="Phobius"/>
    </source>
</evidence>
<protein>
    <recommendedName>
        <fullName evidence="3">Transmembrane protein</fullName>
    </recommendedName>
</protein>
<feature type="transmembrane region" description="Helical" evidence="1">
    <location>
        <begin position="91"/>
        <end position="111"/>
    </location>
</feature>
<dbReference type="OMA" id="YDWVNFP"/>
<feature type="transmembrane region" description="Helical" evidence="1">
    <location>
        <begin position="146"/>
        <end position="166"/>
    </location>
</feature>
<sequence length="302" mass="35686">MPLWPFRIGNDERFQVSSQQETIYDAIKGEMPPYRYGTEIDNYLQWRWRRGLIQSVFPVTCYGAIAGFLIGVRQARIEGRYIGRCRVLWRYSSTLAAVGLLTTAFHHVLVVRNNYRDRLHYPIVAGASGASVLMWAAQMGTLGQGMLAGSLIGVLYALGCYAVKYYHTRRLNVFLRQQQTQQVPVHKVSPELQRMYRAYLYDNRPLEDVDVFKRHTDVLSMEEGDLRLDAKRIIYNMAPEVYDWVNFPDWWPLKFPQQTEEERMLYERQRDEEVERRKRAIMESDDGMMIKRMNRMKKYRDA</sequence>
<feature type="transmembrane region" description="Helical" evidence="1">
    <location>
        <begin position="52"/>
        <end position="71"/>
    </location>
</feature>
<evidence type="ECO:0008006" key="3">
    <source>
        <dbReference type="Google" id="ProtNLM"/>
    </source>
</evidence>
<dbReference type="VEuPathDB" id="TriTrypDB:TvY486_0402460"/>
<proteinExistence type="predicted"/>
<dbReference type="AlphaFoldDB" id="G0TUE6"/>
<keyword evidence="1" id="KW-0812">Transmembrane</keyword>
<organism evidence="2">
    <name type="scientific">Trypanosoma vivax (strain Y486)</name>
    <dbReference type="NCBI Taxonomy" id="1055687"/>
    <lineage>
        <taxon>Eukaryota</taxon>
        <taxon>Discoba</taxon>
        <taxon>Euglenozoa</taxon>
        <taxon>Kinetoplastea</taxon>
        <taxon>Metakinetoplastina</taxon>
        <taxon>Trypanosomatida</taxon>
        <taxon>Trypanosomatidae</taxon>
        <taxon>Trypanosoma</taxon>
        <taxon>Duttonella</taxon>
    </lineage>
</organism>
<keyword evidence="1" id="KW-1133">Transmembrane helix</keyword>
<evidence type="ECO:0000313" key="2">
    <source>
        <dbReference type="EMBL" id="CCC47580.1"/>
    </source>
</evidence>